<dbReference type="InterPro" id="IPR000276">
    <property type="entry name" value="GPCR_Rhodpsn"/>
</dbReference>
<protein>
    <recommendedName>
        <fullName evidence="10">G-protein coupled receptors family 1 profile domain-containing protein</fullName>
    </recommendedName>
</protein>
<evidence type="ECO:0000313" key="12">
    <source>
        <dbReference type="Proteomes" id="UP000694393"/>
    </source>
</evidence>
<feature type="domain" description="G-protein coupled receptors family 1 profile" evidence="10">
    <location>
        <begin position="42"/>
        <end position="291"/>
    </location>
</feature>
<dbReference type="SUPFAM" id="SSF81321">
    <property type="entry name" value="Family A G protein-coupled receptor-like"/>
    <property type="match status" value="1"/>
</dbReference>
<dbReference type="GO" id="GO:0016020">
    <property type="term" value="C:membrane"/>
    <property type="evidence" value="ECO:0007669"/>
    <property type="project" value="UniProtKB-SubCell"/>
</dbReference>
<proteinExistence type="predicted"/>
<feature type="transmembrane region" description="Helical" evidence="9">
    <location>
        <begin position="28"/>
        <end position="50"/>
    </location>
</feature>
<feature type="transmembrane region" description="Helical" evidence="9">
    <location>
        <begin position="62"/>
        <end position="88"/>
    </location>
</feature>
<feature type="transmembrane region" description="Helical" evidence="9">
    <location>
        <begin position="142"/>
        <end position="159"/>
    </location>
</feature>
<evidence type="ECO:0000256" key="7">
    <source>
        <dbReference type="ARBA" id="ARBA00023170"/>
    </source>
</evidence>
<evidence type="ECO:0000256" key="4">
    <source>
        <dbReference type="ARBA" id="ARBA00022989"/>
    </source>
</evidence>
<evidence type="ECO:0000259" key="10">
    <source>
        <dbReference type="PROSITE" id="PS50262"/>
    </source>
</evidence>
<evidence type="ECO:0000256" key="2">
    <source>
        <dbReference type="ARBA" id="ARBA00004141"/>
    </source>
</evidence>
<keyword evidence="4 9" id="KW-1133">Transmembrane helix</keyword>
<feature type="transmembrane region" description="Helical" evidence="9">
    <location>
        <begin position="273"/>
        <end position="293"/>
    </location>
</feature>
<feature type="transmembrane region" description="Helical" evidence="9">
    <location>
        <begin position="201"/>
        <end position="227"/>
    </location>
</feature>
<keyword evidence="6 9" id="KW-0472">Membrane</keyword>
<evidence type="ECO:0000256" key="9">
    <source>
        <dbReference type="SAM" id="Phobius"/>
    </source>
</evidence>
<dbReference type="AlphaFoldDB" id="A0A8C8VN94"/>
<reference evidence="11" key="1">
    <citation type="submission" date="2025-08" db="UniProtKB">
        <authorList>
            <consortium name="Ensembl"/>
        </authorList>
    </citation>
    <scope>IDENTIFICATION</scope>
</reference>
<dbReference type="InterPro" id="IPR017452">
    <property type="entry name" value="GPCR_Rhodpsn_7TM"/>
</dbReference>
<evidence type="ECO:0000256" key="1">
    <source>
        <dbReference type="ARBA" id="ARBA00002936"/>
    </source>
</evidence>
<dbReference type="Proteomes" id="UP000694393">
    <property type="component" value="Unplaced"/>
</dbReference>
<keyword evidence="8" id="KW-0807">Transducer</keyword>
<dbReference type="PANTHER" id="PTHR48018">
    <property type="entry name" value="OLFACTORY RECEPTOR"/>
    <property type="match status" value="1"/>
</dbReference>
<feature type="transmembrane region" description="Helical" evidence="9">
    <location>
        <begin position="100"/>
        <end position="121"/>
    </location>
</feature>
<dbReference type="GO" id="GO:0004984">
    <property type="term" value="F:olfactory receptor activity"/>
    <property type="evidence" value="ECO:0007669"/>
    <property type="project" value="InterPro"/>
</dbReference>
<accession>A0A8C8VN94</accession>
<dbReference type="Gene3D" id="1.20.1070.10">
    <property type="entry name" value="Rhodopsin 7-helix transmembrane proteins"/>
    <property type="match status" value="1"/>
</dbReference>
<dbReference type="PRINTS" id="PR00237">
    <property type="entry name" value="GPCRRHODOPSN"/>
</dbReference>
<dbReference type="PROSITE" id="PS50262">
    <property type="entry name" value="G_PROTEIN_RECEP_F1_2"/>
    <property type="match status" value="1"/>
</dbReference>
<sequence>EMEEENHTMATDFILQGFMDHPKLQVPLFVSFLMIYVITIVGNLEMIMLIRFDSRFHTPMYYFLSNLSLADVSNSSVVAPRLLMIFVVKTKPISLTECAAQFFFVCNFLTNEACLLAVMAYDRFMAICNPLLYRVIMTRMRCILLVVCTYICGFVNAVVQTPFIFTLSFCHSNVINHFFCDIPPILKLSCSNTRNANTVHFTLSTIVVVITILIVLFSYMYILITILKIHSAKGRRKSFSTCASHLMAVTIFYGTVIFMYLRPSSGYTMDTDKFISVFYILVIPMLNPLIYSLRNKEVKDAFQRMINRKV</sequence>
<dbReference type="GO" id="GO:0004930">
    <property type="term" value="F:G protein-coupled receptor activity"/>
    <property type="evidence" value="ECO:0007669"/>
    <property type="project" value="UniProtKB-KW"/>
</dbReference>
<dbReference type="CDD" id="cd15230">
    <property type="entry name" value="7tmA_OR5-like"/>
    <property type="match status" value="1"/>
</dbReference>
<dbReference type="Ensembl" id="ENSPCET00000020831.1">
    <property type="protein sequence ID" value="ENSPCEP00000020144.1"/>
    <property type="gene ID" value="ENSPCEG00000015592.1"/>
</dbReference>
<organism evidence="11 12">
    <name type="scientific">Pelusios castaneus</name>
    <name type="common">West African mud turtle</name>
    <dbReference type="NCBI Taxonomy" id="367368"/>
    <lineage>
        <taxon>Eukaryota</taxon>
        <taxon>Metazoa</taxon>
        <taxon>Chordata</taxon>
        <taxon>Craniata</taxon>
        <taxon>Vertebrata</taxon>
        <taxon>Euteleostomi</taxon>
        <taxon>Archelosauria</taxon>
        <taxon>Testudinata</taxon>
        <taxon>Testudines</taxon>
        <taxon>Pleurodira</taxon>
        <taxon>Pelomedusidae</taxon>
        <taxon>Pelusios</taxon>
    </lineage>
</organism>
<evidence type="ECO:0000313" key="11">
    <source>
        <dbReference type="Ensembl" id="ENSPCEP00000020144.1"/>
    </source>
</evidence>
<evidence type="ECO:0000256" key="8">
    <source>
        <dbReference type="ARBA" id="ARBA00023224"/>
    </source>
</evidence>
<keyword evidence="12" id="KW-1185">Reference proteome</keyword>
<keyword evidence="3 9" id="KW-0812">Transmembrane</keyword>
<comment type="function">
    <text evidence="1">Odorant receptor.</text>
</comment>
<comment type="subcellular location">
    <subcellularLocation>
        <location evidence="2">Membrane</location>
        <topology evidence="2">Multi-pass membrane protein</topology>
    </subcellularLocation>
</comment>
<feature type="transmembrane region" description="Helical" evidence="9">
    <location>
        <begin position="239"/>
        <end position="261"/>
    </location>
</feature>
<dbReference type="PRINTS" id="PR00245">
    <property type="entry name" value="OLFACTORYR"/>
</dbReference>
<evidence type="ECO:0000256" key="3">
    <source>
        <dbReference type="ARBA" id="ARBA00022692"/>
    </source>
</evidence>
<evidence type="ECO:0000256" key="6">
    <source>
        <dbReference type="ARBA" id="ARBA00023136"/>
    </source>
</evidence>
<reference evidence="11" key="2">
    <citation type="submission" date="2025-09" db="UniProtKB">
        <authorList>
            <consortium name="Ensembl"/>
        </authorList>
    </citation>
    <scope>IDENTIFICATION</scope>
</reference>
<keyword evidence="7" id="KW-0675">Receptor</keyword>
<dbReference type="InterPro" id="IPR000725">
    <property type="entry name" value="Olfact_rcpt"/>
</dbReference>
<name>A0A8C8VN94_9SAUR</name>
<dbReference type="Pfam" id="PF13853">
    <property type="entry name" value="7tm_4"/>
    <property type="match status" value="1"/>
</dbReference>
<dbReference type="FunFam" id="1.20.1070.10:FF:000003">
    <property type="entry name" value="Olfactory receptor"/>
    <property type="match status" value="1"/>
</dbReference>
<keyword evidence="5" id="KW-0297">G-protein coupled receptor</keyword>
<evidence type="ECO:0000256" key="5">
    <source>
        <dbReference type="ARBA" id="ARBA00023040"/>
    </source>
</evidence>